<feature type="region of interest" description="Disordered" evidence="1">
    <location>
        <begin position="1"/>
        <end position="25"/>
    </location>
</feature>
<gene>
    <name evidence="2" type="ORF">FB45DRAFT_1060908</name>
</gene>
<keyword evidence="3" id="KW-1185">Reference proteome</keyword>
<dbReference type="EMBL" id="JARKIF010000013">
    <property type="protein sequence ID" value="KAJ7624667.1"/>
    <property type="molecule type" value="Genomic_DNA"/>
</dbReference>
<proteinExistence type="predicted"/>
<organism evidence="2 3">
    <name type="scientific">Roridomyces roridus</name>
    <dbReference type="NCBI Taxonomy" id="1738132"/>
    <lineage>
        <taxon>Eukaryota</taxon>
        <taxon>Fungi</taxon>
        <taxon>Dikarya</taxon>
        <taxon>Basidiomycota</taxon>
        <taxon>Agaricomycotina</taxon>
        <taxon>Agaricomycetes</taxon>
        <taxon>Agaricomycetidae</taxon>
        <taxon>Agaricales</taxon>
        <taxon>Marasmiineae</taxon>
        <taxon>Mycenaceae</taxon>
        <taxon>Roridomyces</taxon>
    </lineage>
</organism>
<comment type="caution">
    <text evidence="2">The sequence shown here is derived from an EMBL/GenBank/DDBJ whole genome shotgun (WGS) entry which is preliminary data.</text>
</comment>
<protein>
    <submittedName>
        <fullName evidence="2">Uncharacterized protein</fullName>
    </submittedName>
</protein>
<dbReference type="Proteomes" id="UP001221142">
    <property type="component" value="Unassembled WGS sequence"/>
</dbReference>
<reference evidence="2" key="1">
    <citation type="submission" date="2023-03" db="EMBL/GenBank/DDBJ databases">
        <title>Massive genome expansion in bonnet fungi (Mycena s.s.) driven by repeated elements and novel gene families across ecological guilds.</title>
        <authorList>
            <consortium name="Lawrence Berkeley National Laboratory"/>
            <person name="Harder C.B."/>
            <person name="Miyauchi S."/>
            <person name="Viragh M."/>
            <person name="Kuo A."/>
            <person name="Thoen E."/>
            <person name="Andreopoulos B."/>
            <person name="Lu D."/>
            <person name="Skrede I."/>
            <person name="Drula E."/>
            <person name="Henrissat B."/>
            <person name="Morin E."/>
            <person name="Kohler A."/>
            <person name="Barry K."/>
            <person name="LaButti K."/>
            <person name="Morin E."/>
            <person name="Salamov A."/>
            <person name="Lipzen A."/>
            <person name="Mereny Z."/>
            <person name="Hegedus B."/>
            <person name="Baldrian P."/>
            <person name="Stursova M."/>
            <person name="Weitz H."/>
            <person name="Taylor A."/>
            <person name="Grigoriev I.V."/>
            <person name="Nagy L.G."/>
            <person name="Martin F."/>
            <person name="Kauserud H."/>
        </authorList>
    </citation>
    <scope>NUCLEOTIDE SEQUENCE</scope>
    <source>
        <strain evidence="2">9284</strain>
    </source>
</reference>
<feature type="compositionally biased region" description="Basic and acidic residues" evidence="1">
    <location>
        <begin position="1"/>
        <end position="24"/>
    </location>
</feature>
<accession>A0AAD7FK81</accession>
<evidence type="ECO:0000313" key="3">
    <source>
        <dbReference type="Proteomes" id="UP001221142"/>
    </source>
</evidence>
<evidence type="ECO:0000313" key="2">
    <source>
        <dbReference type="EMBL" id="KAJ7624667.1"/>
    </source>
</evidence>
<sequence>MRQDRPIGSDIPTHEHSVQDEVPREPTTGALFLNNRDFVIQGGNFTNINYPPPSKPPNFREIPMGDLILNYEIPGASNSKCIVRRHNRKLPNYVRRIYSAEIVGLQSPMTARVLEGPGAEEAAQLQSGCEYISSIWDAELSWNNYTVWIRLSKGVLHMELEPPESRAAGLELLTSDHASDYGSCSISSLLTPPQTSVIIDSLSLDFYHGICHWYLGWEEWFTVPTNLPIQLGSISHVPIGQLDVAFQIAVLPEVRPISSTWGYEDPYVRDYLHWIKEDKENGISLLDNGWIRVDSGGVLDRYRHTDILRSNAHKAWMAQAAHILSALDIHSNLHQYAFFNAFHCFVDLVGSIENLPTGYLFLCPARAFTVDGRGHYTIPNCPAYWSLDPSGEPPLTAEEASKLGFPELRLQLTIAVLRWSDMDYAESTNFMPAKAIIPMGWMWQGNWDIQF</sequence>
<name>A0AAD7FK81_9AGAR</name>
<dbReference type="AlphaFoldDB" id="A0AAD7FK81"/>
<evidence type="ECO:0000256" key="1">
    <source>
        <dbReference type="SAM" id="MobiDB-lite"/>
    </source>
</evidence>